<evidence type="ECO:0000313" key="3">
    <source>
        <dbReference type="Proteomes" id="UP000193648"/>
    </source>
</evidence>
<reference evidence="2 3" key="1">
    <citation type="submission" date="2016-07" db="EMBL/GenBank/DDBJ databases">
        <title>Pervasive Adenine N6-methylation of Active Genes in Fungi.</title>
        <authorList>
            <consortium name="DOE Joint Genome Institute"/>
            <person name="Mondo S.J."/>
            <person name="Dannebaum R.O."/>
            <person name="Kuo R.C."/>
            <person name="Labutti K."/>
            <person name="Haridas S."/>
            <person name="Kuo A."/>
            <person name="Salamov A."/>
            <person name="Ahrendt S.R."/>
            <person name="Lipzen A."/>
            <person name="Sullivan W."/>
            <person name="Andreopoulos W.B."/>
            <person name="Clum A."/>
            <person name="Lindquist E."/>
            <person name="Daum C."/>
            <person name="Ramamoorthy G.K."/>
            <person name="Gryganskyi A."/>
            <person name="Culley D."/>
            <person name="Magnuson J.K."/>
            <person name="James T.Y."/>
            <person name="O'Malley M.A."/>
            <person name="Stajich J.E."/>
            <person name="Spatafora J.W."/>
            <person name="Visel A."/>
            <person name="Grigoriev I.V."/>
        </authorList>
    </citation>
    <scope>NUCLEOTIDE SEQUENCE [LARGE SCALE GENOMIC DNA]</scope>
    <source>
        <strain evidence="2 3">NRRL 3116</strain>
    </source>
</reference>
<comment type="caution">
    <text evidence="2">The sequence shown here is derived from an EMBL/GenBank/DDBJ whole genome shotgun (WGS) entry which is preliminary data.</text>
</comment>
<accession>A0A1Y2G9Y4</accession>
<evidence type="ECO:0000313" key="2">
    <source>
        <dbReference type="EMBL" id="ORZ05161.1"/>
    </source>
</evidence>
<evidence type="ECO:0000256" key="1">
    <source>
        <dbReference type="SAM" id="MobiDB-lite"/>
    </source>
</evidence>
<sequence length="190" mass="20802">MSKAQLINAMDKQQLAMTPDVGTYVEEQLEHEMLSRAKHQILNVICSSIKSQASNLRKKSTMKTRSISRNGSVGVPISGLTTKTALAKKVEKGELTRHVAEVDYTKLAIVNSILLTRLSGDARCATGTHLLFRSGITNSALDGRETTCTYQRPCKIPAVGIGRHKRMADGSGTGDLNRQPSYSRGTQRTW</sequence>
<protein>
    <submittedName>
        <fullName evidence="2">Uncharacterized protein</fullName>
    </submittedName>
</protein>
<dbReference type="AlphaFoldDB" id="A0A1Y2G9Y4"/>
<gene>
    <name evidence="2" type="ORF">BCR41DRAFT_400701</name>
</gene>
<feature type="region of interest" description="Disordered" evidence="1">
    <location>
        <begin position="165"/>
        <end position="190"/>
    </location>
</feature>
<organism evidence="2 3">
    <name type="scientific">Lobosporangium transversale</name>
    <dbReference type="NCBI Taxonomy" id="64571"/>
    <lineage>
        <taxon>Eukaryota</taxon>
        <taxon>Fungi</taxon>
        <taxon>Fungi incertae sedis</taxon>
        <taxon>Mucoromycota</taxon>
        <taxon>Mortierellomycotina</taxon>
        <taxon>Mortierellomycetes</taxon>
        <taxon>Mortierellales</taxon>
        <taxon>Mortierellaceae</taxon>
        <taxon>Lobosporangium</taxon>
    </lineage>
</organism>
<dbReference type="EMBL" id="MCFF01000052">
    <property type="protein sequence ID" value="ORZ05161.1"/>
    <property type="molecule type" value="Genomic_DNA"/>
</dbReference>
<proteinExistence type="predicted"/>
<dbReference type="RefSeq" id="XP_021876936.1">
    <property type="nucleotide sequence ID" value="XM_022029158.1"/>
</dbReference>
<dbReference type="Proteomes" id="UP000193648">
    <property type="component" value="Unassembled WGS sequence"/>
</dbReference>
<dbReference type="GeneID" id="33571001"/>
<dbReference type="InParanoid" id="A0A1Y2G9Y4"/>
<feature type="compositionally biased region" description="Polar residues" evidence="1">
    <location>
        <begin position="174"/>
        <end position="190"/>
    </location>
</feature>
<keyword evidence="3" id="KW-1185">Reference proteome</keyword>
<name>A0A1Y2G9Y4_9FUNG</name>